<accession>E9E3I2</accession>
<dbReference type="InterPro" id="IPR011009">
    <property type="entry name" value="Kinase-like_dom_sf"/>
</dbReference>
<dbReference type="eggNOG" id="ENOG502SHQX">
    <property type="taxonomic scope" value="Eukaryota"/>
</dbReference>
<dbReference type="SUPFAM" id="SSF56112">
    <property type="entry name" value="Protein kinase-like (PK-like)"/>
    <property type="match status" value="1"/>
</dbReference>
<dbReference type="Proteomes" id="UP000002499">
    <property type="component" value="Unassembled WGS sequence"/>
</dbReference>
<dbReference type="PANTHER" id="PTHR21310">
    <property type="entry name" value="AMINOGLYCOSIDE PHOSPHOTRANSFERASE-RELATED-RELATED"/>
    <property type="match status" value="1"/>
</dbReference>
<name>E9E3I2_METAQ</name>
<organism evidence="3">
    <name type="scientific">Metarhizium acridum (strain CQMa 102)</name>
    <dbReference type="NCBI Taxonomy" id="655827"/>
    <lineage>
        <taxon>Eukaryota</taxon>
        <taxon>Fungi</taxon>
        <taxon>Dikarya</taxon>
        <taxon>Ascomycota</taxon>
        <taxon>Pezizomycotina</taxon>
        <taxon>Sordariomycetes</taxon>
        <taxon>Hypocreomycetidae</taxon>
        <taxon>Hypocreales</taxon>
        <taxon>Clavicipitaceae</taxon>
        <taxon>Metarhizium</taxon>
    </lineage>
</organism>
<dbReference type="AlphaFoldDB" id="E9E3I2"/>
<evidence type="ECO:0000313" key="2">
    <source>
        <dbReference type="EMBL" id="EFY89575.1"/>
    </source>
</evidence>
<dbReference type="OMA" id="CRWVGAT"/>
<dbReference type="KEGG" id="maw:19248741"/>
<dbReference type="PANTHER" id="PTHR21310:SF55">
    <property type="entry name" value="AMINOGLYCOSIDE PHOSPHOTRANSFERASE DOMAIN-CONTAINING PROTEIN"/>
    <property type="match status" value="1"/>
</dbReference>
<dbReference type="InParanoid" id="E9E3I2"/>
<dbReference type="OrthoDB" id="3250044at2759"/>
<dbReference type="HOGENOM" id="CLU_021768_8_1_1"/>
<protein>
    <recommendedName>
        <fullName evidence="1">Aminoglycoside phosphotransferase domain-containing protein</fullName>
    </recommendedName>
</protein>
<reference evidence="2 3" key="1">
    <citation type="journal article" date="2011" name="PLoS Genet.">
        <title>Genome sequencing and comparative transcriptomics of the model entomopathogenic fungi Metarhizium anisopliae and M. acridum.</title>
        <authorList>
            <person name="Gao Q."/>
            <person name="Jin K."/>
            <person name="Ying S.H."/>
            <person name="Zhang Y."/>
            <person name="Xiao G."/>
            <person name="Shang Y."/>
            <person name="Duan Z."/>
            <person name="Hu X."/>
            <person name="Xie X.Q."/>
            <person name="Zhou G."/>
            <person name="Peng G."/>
            <person name="Luo Z."/>
            <person name="Huang W."/>
            <person name="Wang B."/>
            <person name="Fang W."/>
            <person name="Wang S."/>
            <person name="Zhong Y."/>
            <person name="Ma L.J."/>
            <person name="St Leger R.J."/>
            <person name="Zhao G.P."/>
            <person name="Pei Y."/>
            <person name="Feng M.G."/>
            <person name="Xia Y."/>
            <person name="Wang C."/>
        </authorList>
    </citation>
    <scope>NUCLEOTIDE SEQUENCE [LARGE SCALE GENOMIC DNA]</scope>
    <source>
        <strain evidence="2 3">CQMa 102</strain>
    </source>
</reference>
<dbReference type="Pfam" id="PF01636">
    <property type="entry name" value="APH"/>
    <property type="match status" value="1"/>
</dbReference>
<gene>
    <name evidence="2" type="ORF">MAC_04430</name>
</gene>
<evidence type="ECO:0000259" key="1">
    <source>
        <dbReference type="Pfam" id="PF01636"/>
    </source>
</evidence>
<sequence length="222" mass="25394">MRAIRAAGVPCPKVISYGEHPHTPWAPVSILMTRLPGEELDVAYEHLSALQRNTVTMELRTILEAIRSWKNPWGRRICSISSGPIRSIRVPNHVVRPCESEDEFQEQILSTASSHSFKTRDEDETTLATARAMPLQHDVDFTHGDFALHNILVYNGRVSGFIDWESAGWYPEYWEFTTPLRWTSRDSEKGSLFLQLGGHRYEKELESELAIRTLTVDSWISV</sequence>
<dbReference type="InterPro" id="IPR051678">
    <property type="entry name" value="AGP_Transferase"/>
</dbReference>
<keyword evidence="3" id="KW-1185">Reference proteome</keyword>
<feature type="domain" description="Aminoglycoside phosphotransferase" evidence="1">
    <location>
        <begin position="1"/>
        <end position="187"/>
    </location>
</feature>
<evidence type="ECO:0000313" key="3">
    <source>
        <dbReference type="Proteomes" id="UP000002499"/>
    </source>
</evidence>
<dbReference type="InterPro" id="IPR002575">
    <property type="entry name" value="Aminoglycoside_PTrfase"/>
</dbReference>
<dbReference type="EMBL" id="GL698498">
    <property type="protein sequence ID" value="EFY89575.1"/>
    <property type="molecule type" value="Genomic_DNA"/>
</dbReference>
<dbReference type="Gene3D" id="3.90.1200.10">
    <property type="match status" value="1"/>
</dbReference>
<dbReference type="GeneID" id="19248741"/>
<proteinExistence type="predicted"/>